<dbReference type="Proteomes" id="UP000019275">
    <property type="component" value="Unassembled WGS sequence"/>
</dbReference>
<organism evidence="2 3">
    <name type="scientific">Cellulophaga geojensis KL-A</name>
    <dbReference type="NCBI Taxonomy" id="1328323"/>
    <lineage>
        <taxon>Bacteria</taxon>
        <taxon>Pseudomonadati</taxon>
        <taxon>Bacteroidota</taxon>
        <taxon>Flavobacteriia</taxon>
        <taxon>Flavobacteriales</taxon>
        <taxon>Flavobacteriaceae</taxon>
        <taxon>Cellulophaga</taxon>
    </lineage>
</organism>
<sequence length="218" mass="24329">MIQKLKNTSLLLAALLLFSFVTNTACDLVNSNLEFALKQTKNAEKSQDINTVKFHTYKAIKIVQKLDKQLKDCGCSTANKEITEGLNLLKDITHSTSLSTAKLMLEDARKSISSGIDKIATYSKKTTSNTDKKISAENAKVYATVDSILIPLEKSMLAMTVEKDNCKEAYATALAIYEKNELKLMDESLTEAKKYYHLRSIEIAKKTMKKLEDCAKAK</sequence>
<evidence type="ECO:0000313" key="3">
    <source>
        <dbReference type="Proteomes" id="UP000019275"/>
    </source>
</evidence>
<keyword evidence="1" id="KW-0732">Signal</keyword>
<reference evidence="2 3" key="1">
    <citation type="journal article" date="2014" name="Genome Announc.">
        <title>Draft Genome Sequence of the Carrageenan-Degrading Bacterium Cellulophaga sp. Strain KL-A, Isolated from Decaying Marine Algae.</title>
        <authorList>
            <person name="Shan D."/>
            <person name="Ying J."/>
            <person name="Li X."/>
            <person name="Gao Z."/>
            <person name="Wei G."/>
            <person name="Shao Z."/>
        </authorList>
    </citation>
    <scope>NUCLEOTIDE SEQUENCE [LARGE SCALE GENOMIC DNA]</scope>
    <source>
        <strain evidence="2 3">KL-A</strain>
    </source>
</reference>
<evidence type="ECO:0000313" key="2">
    <source>
        <dbReference type="EMBL" id="EWH14129.1"/>
    </source>
</evidence>
<evidence type="ECO:0000256" key="1">
    <source>
        <dbReference type="SAM" id="SignalP"/>
    </source>
</evidence>
<dbReference type="EMBL" id="ARZX01000005">
    <property type="protein sequence ID" value="EWH14129.1"/>
    <property type="molecule type" value="Genomic_DNA"/>
</dbReference>
<gene>
    <name evidence="2" type="ORF">KLA_05647</name>
</gene>
<evidence type="ECO:0008006" key="4">
    <source>
        <dbReference type="Google" id="ProtNLM"/>
    </source>
</evidence>
<feature type="signal peptide" evidence="1">
    <location>
        <begin position="1"/>
        <end position="25"/>
    </location>
</feature>
<accession>A0ABN0RQG8</accession>
<name>A0ABN0RQG8_9FLAO</name>
<keyword evidence="3" id="KW-1185">Reference proteome</keyword>
<feature type="chain" id="PRO_5046261484" description="Lipoprotein" evidence="1">
    <location>
        <begin position="26"/>
        <end position="218"/>
    </location>
</feature>
<comment type="caution">
    <text evidence="2">The sequence shown here is derived from an EMBL/GenBank/DDBJ whole genome shotgun (WGS) entry which is preliminary data.</text>
</comment>
<protein>
    <recommendedName>
        <fullName evidence="4">Lipoprotein</fullName>
    </recommendedName>
</protein>
<dbReference type="RefSeq" id="WP_013619722.1">
    <property type="nucleotide sequence ID" value="NZ_ARZX01000005.1"/>
</dbReference>
<proteinExistence type="predicted"/>